<keyword evidence="8" id="KW-1185">Reference proteome</keyword>
<reference evidence="4 7" key="3">
    <citation type="submission" date="2019-01" db="EMBL/GenBank/DDBJ databases">
        <title>Brevundimonas diminuta Genome sequencing and assembly.</title>
        <authorList>
            <person name="Chen H."/>
        </authorList>
    </citation>
    <scope>NUCLEOTIDE SEQUENCE [LARGE SCALE GENOMIC DNA]</scope>
    <source>
        <strain evidence="4">ATCC</strain>
        <strain evidence="7">ATCC(B) 19146</strain>
    </source>
</reference>
<feature type="region of interest" description="Disordered" evidence="1">
    <location>
        <begin position="1"/>
        <end position="26"/>
    </location>
</feature>
<keyword evidence="2" id="KW-1133">Transmembrane helix</keyword>
<evidence type="ECO:0000313" key="6">
    <source>
        <dbReference type="Proteomes" id="UP000197024"/>
    </source>
</evidence>
<dbReference type="AlphaFoldDB" id="A0A1Z3LZ58"/>
<dbReference type="Proteomes" id="UP000287388">
    <property type="component" value="Chromosome"/>
</dbReference>
<organism evidence="3 6">
    <name type="scientific">Brevundimonas diminuta</name>
    <name type="common">Pseudomonas diminuta</name>
    <dbReference type="NCBI Taxonomy" id="293"/>
    <lineage>
        <taxon>Bacteria</taxon>
        <taxon>Pseudomonadati</taxon>
        <taxon>Pseudomonadota</taxon>
        <taxon>Alphaproteobacteria</taxon>
        <taxon>Caulobacterales</taxon>
        <taxon>Caulobacteraceae</taxon>
        <taxon>Brevundimonas</taxon>
    </lineage>
</organism>
<dbReference type="EMBL" id="CP021995">
    <property type="protein sequence ID" value="ASD27483.1"/>
    <property type="molecule type" value="Genomic_DNA"/>
</dbReference>
<dbReference type="Proteomes" id="UP000197024">
    <property type="component" value="Chromosome"/>
</dbReference>
<reference evidence="3 6" key="2">
    <citation type="submission" date="2017-06" db="EMBL/GenBank/DDBJ databases">
        <authorList>
            <person name="Kim H.J."/>
            <person name="Triplett B.A."/>
        </authorList>
    </citation>
    <scope>NUCLEOTIDE SEQUENCE [LARGE SCALE GENOMIC DNA]</scope>
    <source>
        <strain evidence="3 6">BZC3</strain>
    </source>
</reference>
<feature type="transmembrane region" description="Helical" evidence="2">
    <location>
        <begin position="36"/>
        <end position="60"/>
    </location>
</feature>
<dbReference type="KEGG" id="bdm:EQG53_06910"/>
<evidence type="ECO:0000313" key="3">
    <source>
        <dbReference type="EMBL" id="ASD27483.1"/>
    </source>
</evidence>
<dbReference type="EMBL" id="CP066026">
    <property type="protein sequence ID" value="QQB88518.1"/>
    <property type="molecule type" value="Genomic_DNA"/>
</dbReference>
<evidence type="ECO:0000256" key="1">
    <source>
        <dbReference type="SAM" id="MobiDB-lite"/>
    </source>
</evidence>
<protein>
    <submittedName>
        <fullName evidence="3">Uncharacterized protein</fullName>
    </submittedName>
</protein>
<dbReference type="EMBL" id="CP035093">
    <property type="protein sequence ID" value="QAT14111.1"/>
    <property type="molecule type" value="Genomic_DNA"/>
</dbReference>
<dbReference type="Proteomes" id="UP000596117">
    <property type="component" value="Chromosome"/>
</dbReference>
<evidence type="ECO:0000313" key="5">
    <source>
        <dbReference type="EMBL" id="QQB88518.1"/>
    </source>
</evidence>
<gene>
    <name evidence="3" type="ORF">CD943_11640</name>
    <name evidence="4" type="ORF">EQG53_06910</name>
    <name evidence="5" type="ORF">I6H83_15525</name>
</gene>
<keyword evidence="2" id="KW-0812">Transmembrane</keyword>
<dbReference type="RefSeq" id="WP_046651792.1">
    <property type="nucleotide sequence ID" value="NZ_BJNC01000003.1"/>
</dbReference>
<name>A0A1Z3LZ58_BREDI</name>
<evidence type="ECO:0000313" key="8">
    <source>
        <dbReference type="Proteomes" id="UP000596117"/>
    </source>
</evidence>
<reference evidence="3 6" key="1">
    <citation type="submission" date="2017-06" db="EMBL/GenBank/DDBJ databases">
        <title>Biodegradation of gentamicin by bacterial consortia AMQD4 in synthetic medium and raw gentamicin sewage.</title>
        <authorList>
            <person name="Chang H."/>
            <person name="Feng Y."/>
            <person name="Li Z."/>
            <person name="Xue J."/>
            <person name="Cheng D."/>
        </authorList>
    </citation>
    <scope>NUCLEOTIDE SEQUENCE [LARGE SCALE GENOMIC DNA]</scope>
    <source>
        <strain evidence="3 6">BZC3</strain>
    </source>
</reference>
<sequence>MNQDSRIHNPGPRRRSFEGADTPEGGASRKTALIQILALPIAVVTAAVLIATIAVITIGWS</sequence>
<evidence type="ECO:0000313" key="4">
    <source>
        <dbReference type="EMBL" id="QAT14111.1"/>
    </source>
</evidence>
<keyword evidence="2" id="KW-0472">Membrane</keyword>
<proteinExistence type="predicted"/>
<evidence type="ECO:0000256" key="2">
    <source>
        <dbReference type="SAM" id="Phobius"/>
    </source>
</evidence>
<accession>A0A1Z3LZ58</accession>
<evidence type="ECO:0000313" key="7">
    <source>
        <dbReference type="Proteomes" id="UP000287388"/>
    </source>
</evidence>
<reference evidence="5 8" key="4">
    <citation type="submission" date="2020-12" db="EMBL/GenBank/DDBJ databases">
        <title>FDA dAtabase for Regulatory Grade micrObial Sequences (FDA-ARGOS): Supporting development and validation of Infectious Disease Dx tests.</title>
        <authorList>
            <person name="Kerrigan L."/>
            <person name="Long C."/>
            <person name="Tallon L."/>
            <person name="Sadzewicz L."/>
            <person name="Zhao X."/>
            <person name="Boylan J."/>
            <person name="Ott S."/>
            <person name="Bowen H."/>
            <person name="Vavikolanu K."/>
            <person name="Mehta A."/>
            <person name="Aluvathingal J."/>
            <person name="Nadendla S."/>
            <person name="Yan Y."/>
            <person name="Sichtig H."/>
        </authorList>
    </citation>
    <scope>NUCLEOTIDE SEQUENCE [LARGE SCALE GENOMIC DNA]</scope>
    <source>
        <strain evidence="5 8">FDAARGOS_1026</strain>
    </source>
</reference>